<name>X6MND9_RETFI</name>
<dbReference type="SUPFAM" id="SSF48371">
    <property type="entry name" value="ARM repeat"/>
    <property type="match status" value="3"/>
</dbReference>
<dbReference type="InterPro" id="IPR016024">
    <property type="entry name" value="ARM-type_fold"/>
</dbReference>
<dbReference type="Gene3D" id="3.40.50.300">
    <property type="entry name" value="P-loop containing nucleotide triphosphate hydrolases"/>
    <property type="match status" value="1"/>
</dbReference>
<reference evidence="3 4" key="1">
    <citation type="journal article" date="2013" name="Curr. Biol.">
        <title>The Genome of the Foraminiferan Reticulomyxa filosa.</title>
        <authorList>
            <person name="Glockner G."/>
            <person name="Hulsmann N."/>
            <person name="Schleicher M."/>
            <person name="Noegel A.A."/>
            <person name="Eichinger L."/>
            <person name="Gallinger C."/>
            <person name="Pawlowski J."/>
            <person name="Sierra R."/>
            <person name="Euteneuer U."/>
            <person name="Pillet L."/>
            <person name="Moustafa A."/>
            <person name="Platzer M."/>
            <person name="Groth M."/>
            <person name="Szafranski K."/>
            <person name="Schliwa M."/>
        </authorList>
    </citation>
    <scope>NUCLEOTIDE SEQUENCE [LARGE SCALE GENOMIC DNA]</scope>
</reference>
<evidence type="ECO:0000313" key="3">
    <source>
        <dbReference type="EMBL" id="ETO14922.1"/>
    </source>
</evidence>
<dbReference type="Pfam" id="PF05729">
    <property type="entry name" value="NACHT"/>
    <property type="match status" value="1"/>
</dbReference>
<organism evidence="3 4">
    <name type="scientific">Reticulomyxa filosa</name>
    <dbReference type="NCBI Taxonomy" id="46433"/>
    <lineage>
        <taxon>Eukaryota</taxon>
        <taxon>Sar</taxon>
        <taxon>Rhizaria</taxon>
        <taxon>Retaria</taxon>
        <taxon>Foraminifera</taxon>
        <taxon>Monothalamids</taxon>
        <taxon>Reticulomyxidae</taxon>
        <taxon>Reticulomyxa</taxon>
    </lineage>
</organism>
<proteinExistence type="predicted"/>
<dbReference type="PROSITE" id="PS50088">
    <property type="entry name" value="ANK_REPEAT"/>
    <property type="match status" value="1"/>
</dbReference>
<dbReference type="InterPro" id="IPR036770">
    <property type="entry name" value="Ankyrin_rpt-contain_sf"/>
</dbReference>
<dbReference type="PANTHER" id="PTHR46844:SF1">
    <property type="entry name" value="SLR5058 PROTEIN"/>
    <property type="match status" value="1"/>
</dbReference>
<dbReference type="SUPFAM" id="SSF48403">
    <property type="entry name" value="Ankyrin repeat"/>
    <property type="match status" value="1"/>
</dbReference>
<accession>X6MND9</accession>
<keyword evidence="4" id="KW-1185">Reference proteome</keyword>
<feature type="domain" description="NACHT" evidence="2">
    <location>
        <begin position="2"/>
        <end position="76"/>
    </location>
</feature>
<dbReference type="Gene3D" id="1.25.40.20">
    <property type="entry name" value="Ankyrin repeat-containing domain"/>
    <property type="match status" value="1"/>
</dbReference>
<evidence type="ECO:0000259" key="2">
    <source>
        <dbReference type="Pfam" id="PF05729"/>
    </source>
</evidence>
<feature type="repeat" description="ANK" evidence="1">
    <location>
        <begin position="1260"/>
        <end position="1292"/>
    </location>
</feature>
<dbReference type="Proteomes" id="UP000023152">
    <property type="component" value="Unassembled WGS sequence"/>
</dbReference>
<sequence>MLLVLDGFDEIANELHIKASLRQWLQHCTESKNYCVIMTSRPNSICPYLDKKARRLNVIGFQKQDIQNYVRAYFQNISSNDDNSYEADRLIKTLINNPSLQLLSHTPLYLRLFCYLASQQMIEMKEERKEDPIEDKSFDELHGMSVSKLYEKLLVCYMKWNWIKLNGTKDKPNEQAMFKIFEMEMYYLSQLAWKGLKCGQVVISSDIQEKVLNATKIKYPRKHISITSQWSRIHSFGFLQGQESVNVSYPNDPVYFPHLTFQEWLAAYYLSHCLYGSTGHKEARSILIDEQLTPKYSIMIPFMAGILYGYIENKKDVDGSGLLYFWKLLHSSLPPLTSSHQMIYKQSISSIPTSNMSQGSHPFVQIISHCLDQLRQREAYAYGDGYRIVHRPFDRVIELHLPNLRYVLLHPDIHECIMEQLSQFQTRLNKFDKGKLIDRLRLLPYLCVSAKTAEVIMEYYHKGFQHQEKYIRDIYMDALETIALKVSELQVDNVFEVVMNGFHDQNIYIHRKCAKALERISWNMNEGQLDTAFKHLIDIFRNGQMSLCDICANTLGTIAVKLGAKQVDCTLDYIMSGLNDKDVNIFVASAIVLKMLVRKLDGSQLSNIFKHLLKGLKSTSKHFPLQCAKLLEAIAMQLNEKQLDIVFQFLMDGLQDRRKVIRRCCVKLLGKLSMKWNQVQLGNAFQCLMDGLIDHKDKYVHWPHRGSYQAILTQLNIMHLDVAFNYLMRGLKHEKRRVRKLCVDFLAAMSMKWNQIQLDTLFICLIKDMSKDEHKYVRYSCAQAIQRLVLLQFRWNDKSFRNDVFDYLMDGLQDANKNLQSSCAEAIGKIATKLDKRQLNIAGGCLKNKLKDKREDILVRMSCAESIGRIALQLNAKQLDGILKCLIDGTSDNESNTFVRKYCACSLERLLTRWTKTDLTKHVRRLFGESPETILTKCKEKQFDNTINGLVQGFEEKDEGIRHHCVESLAYLLTNLHGKQLDNGFRRLMKGLDAGNWYCAETIRRIALQLDATQLKDLLHRLEYGFHEKDYLVRNSCAEILRTISAQLDQRQMASTFKVFIHGFNNAKGNIRNSCAKALVTIIMRLDDEQLWELMQNFLQSLKVSDWEIRKYVNQKALEISDDMWQRVTMAALKENIRMKREKNSSQMELLAFGLLTYNPRIQFHCNDSYDHENIITPDAIDGLRGCCNKQAMEWNFPTQQKWSDHDTLQIKLTLQDSNDNEHNERYATVHEAAKLGDISRLKSALECYCIDINDTFNKHGQALLHVAIYNSQWNVARYCIERGAWIDVRGVAPNATALQTPLEYIIGLMNDNKTTKNLVEMCKWILRKRVIFPMRQIEYAIDYVKDRLMESYVGQSINLEDYKTLMQEGASFLLGVHQGQLQKMLINCNLHYWATARNVTLIKTENSNKKRFDEGWYPIQFLRYRIFLLFEICVRLKREGRTFIELPKNTTFEQLYEKGTKELQVQLTTYWDHITATKIQNKCPELLDDWSCNVVDRLVRLKPTSFNNNCCEMSLMVGHKSHSIYLSLCKTSSFILVRIDNRWMQTVPSNTPHPSMTTTKDNNFKLIQPYVAAYFPCNSVNISQNKKWLKDYIKKASKLKNSKHKQSMAHFLPSIAKDWPYRPVQTDANNCYLRGHNVGYRIRLGGDGAYEWFRDQEGKSFVFNRSHHNKGINKKD</sequence>
<protein>
    <submittedName>
        <fullName evidence="3">NTPase</fullName>
    </submittedName>
</protein>
<dbReference type="Gene3D" id="1.25.10.10">
    <property type="entry name" value="Leucine-rich Repeat Variant"/>
    <property type="match status" value="3"/>
</dbReference>
<dbReference type="PANTHER" id="PTHR46844">
    <property type="entry name" value="SLR5058 PROTEIN"/>
    <property type="match status" value="1"/>
</dbReference>
<comment type="caution">
    <text evidence="3">The sequence shown here is derived from an EMBL/GenBank/DDBJ whole genome shotgun (WGS) entry which is preliminary data.</text>
</comment>
<dbReference type="InterPro" id="IPR027417">
    <property type="entry name" value="P-loop_NTPase"/>
</dbReference>
<dbReference type="InterPro" id="IPR007111">
    <property type="entry name" value="NACHT_NTPase"/>
</dbReference>
<evidence type="ECO:0000313" key="4">
    <source>
        <dbReference type="Proteomes" id="UP000023152"/>
    </source>
</evidence>
<dbReference type="OrthoDB" id="120976at2759"/>
<dbReference type="InterPro" id="IPR002110">
    <property type="entry name" value="Ankyrin_rpt"/>
</dbReference>
<evidence type="ECO:0000256" key="1">
    <source>
        <dbReference type="PROSITE-ProRule" id="PRU00023"/>
    </source>
</evidence>
<dbReference type="InterPro" id="IPR011989">
    <property type="entry name" value="ARM-like"/>
</dbReference>
<dbReference type="EMBL" id="ASPP01019654">
    <property type="protein sequence ID" value="ETO14922.1"/>
    <property type="molecule type" value="Genomic_DNA"/>
</dbReference>
<keyword evidence="1" id="KW-0040">ANK repeat</keyword>
<gene>
    <name evidence="3" type="ORF">RFI_22446</name>
</gene>